<keyword evidence="2" id="KW-1185">Reference proteome</keyword>
<accession>A0AAN8XBN0</accession>
<sequence>LNDNYAVGVTASNVSKDSGVHLLMVRAVQLINTSMFCLRHMICMGDDPKDQAEISGQDDSWDQHEARYNSRLVLLQGFERNVF</sequence>
<dbReference type="AlphaFoldDB" id="A0AAN8XBN0"/>
<dbReference type="Proteomes" id="UP001381693">
    <property type="component" value="Unassembled WGS sequence"/>
</dbReference>
<evidence type="ECO:0000313" key="2">
    <source>
        <dbReference type="Proteomes" id="UP001381693"/>
    </source>
</evidence>
<protein>
    <submittedName>
        <fullName evidence="1">Uncharacterized protein</fullName>
    </submittedName>
</protein>
<gene>
    <name evidence="1" type="ORF">SK128_000276</name>
</gene>
<proteinExistence type="predicted"/>
<feature type="non-terminal residue" evidence="1">
    <location>
        <position position="1"/>
    </location>
</feature>
<evidence type="ECO:0000313" key="1">
    <source>
        <dbReference type="EMBL" id="KAK7081282.1"/>
    </source>
</evidence>
<name>A0AAN8XBN0_HALRR</name>
<organism evidence="1 2">
    <name type="scientific">Halocaridina rubra</name>
    <name type="common">Hawaiian red shrimp</name>
    <dbReference type="NCBI Taxonomy" id="373956"/>
    <lineage>
        <taxon>Eukaryota</taxon>
        <taxon>Metazoa</taxon>
        <taxon>Ecdysozoa</taxon>
        <taxon>Arthropoda</taxon>
        <taxon>Crustacea</taxon>
        <taxon>Multicrustacea</taxon>
        <taxon>Malacostraca</taxon>
        <taxon>Eumalacostraca</taxon>
        <taxon>Eucarida</taxon>
        <taxon>Decapoda</taxon>
        <taxon>Pleocyemata</taxon>
        <taxon>Caridea</taxon>
        <taxon>Atyoidea</taxon>
        <taxon>Atyidae</taxon>
        <taxon>Halocaridina</taxon>
    </lineage>
</organism>
<dbReference type="EMBL" id="JAXCGZ010005661">
    <property type="protein sequence ID" value="KAK7081282.1"/>
    <property type="molecule type" value="Genomic_DNA"/>
</dbReference>
<comment type="caution">
    <text evidence="1">The sequence shown here is derived from an EMBL/GenBank/DDBJ whole genome shotgun (WGS) entry which is preliminary data.</text>
</comment>
<reference evidence="1 2" key="1">
    <citation type="submission" date="2023-11" db="EMBL/GenBank/DDBJ databases">
        <title>Halocaridina rubra genome assembly.</title>
        <authorList>
            <person name="Smith C."/>
        </authorList>
    </citation>
    <scope>NUCLEOTIDE SEQUENCE [LARGE SCALE GENOMIC DNA]</scope>
    <source>
        <strain evidence="1">EP-1</strain>
        <tissue evidence="1">Whole</tissue>
    </source>
</reference>